<protein>
    <recommendedName>
        <fullName evidence="3">PH domain-containing protein</fullName>
    </recommendedName>
</protein>
<organism evidence="1 2">
    <name type="scientific">Modicella reniformis</name>
    <dbReference type="NCBI Taxonomy" id="1440133"/>
    <lineage>
        <taxon>Eukaryota</taxon>
        <taxon>Fungi</taxon>
        <taxon>Fungi incertae sedis</taxon>
        <taxon>Mucoromycota</taxon>
        <taxon>Mortierellomycotina</taxon>
        <taxon>Mortierellomycetes</taxon>
        <taxon>Mortierellales</taxon>
        <taxon>Mortierellaceae</taxon>
        <taxon>Modicella</taxon>
    </lineage>
</organism>
<evidence type="ECO:0000313" key="1">
    <source>
        <dbReference type="EMBL" id="KAF9922131.1"/>
    </source>
</evidence>
<dbReference type="SUPFAM" id="SSF50729">
    <property type="entry name" value="PH domain-like"/>
    <property type="match status" value="1"/>
</dbReference>
<feature type="non-terminal residue" evidence="1">
    <location>
        <position position="1"/>
    </location>
</feature>
<sequence>SNLSYYDHYAEGIIFKLSKKSKPVSILPSHGGRESTGVWKERWIVLQGSRLFIHHKRK</sequence>
<proteinExistence type="predicted"/>
<gene>
    <name evidence="1" type="ORF">BGZ65_009836</name>
</gene>
<comment type="caution">
    <text evidence="1">The sequence shown here is derived from an EMBL/GenBank/DDBJ whole genome shotgun (WGS) entry which is preliminary data.</text>
</comment>
<dbReference type="Proteomes" id="UP000749646">
    <property type="component" value="Unassembled WGS sequence"/>
</dbReference>
<keyword evidence="2" id="KW-1185">Reference proteome</keyword>
<evidence type="ECO:0000313" key="2">
    <source>
        <dbReference type="Proteomes" id="UP000749646"/>
    </source>
</evidence>
<dbReference type="OrthoDB" id="2448857at2759"/>
<dbReference type="EMBL" id="JAAAHW010010908">
    <property type="protein sequence ID" value="KAF9922131.1"/>
    <property type="molecule type" value="Genomic_DNA"/>
</dbReference>
<dbReference type="AlphaFoldDB" id="A0A9P6IIW1"/>
<accession>A0A9P6IIW1</accession>
<evidence type="ECO:0008006" key="3">
    <source>
        <dbReference type="Google" id="ProtNLM"/>
    </source>
</evidence>
<feature type="non-terminal residue" evidence="1">
    <location>
        <position position="58"/>
    </location>
</feature>
<reference evidence="1" key="1">
    <citation type="journal article" date="2020" name="Fungal Divers.">
        <title>Resolving the Mortierellaceae phylogeny through synthesis of multi-gene phylogenetics and phylogenomics.</title>
        <authorList>
            <person name="Vandepol N."/>
            <person name="Liber J."/>
            <person name="Desiro A."/>
            <person name="Na H."/>
            <person name="Kennedy M."/>
            <person name="Barry K."/>
            <person name="Grigoriev I.V."/>
            <person name="Miller A.N."/>
            <person name="O'Donnell K."/>
            <person name="Stajich J.E."/>
            <person name="Bonito G."/>
        </authorList>
    </citation>
    <scope>NUCLEOTIDE SEQUENCE</scope>
    <source>
        <strain evidence="1">MES-2147</strain>
    </source>
</reference>
<name>A0A9P6IIW1_9FUNG</name>